<proteinExistence type="predicted"/>
<dbReference type="OrthoDB" id="2430054at2759"/>
<evidence type="ECO:0000313" key="2">
    <source>
        <dbReference type="Proteomes" id="UP000266673"/>
    </source>
</evidence>
<dbReference type="SUPFAM" id="SSF82171">
    <property type="entry name" value="DPP6 N-terminal domain-like"/>
    <property type="match status" value="1"/>
</dbReference>
<reference evidence="1 2" key="1">
    <citation type="submission" date="2018-06" db="EMBL/GenBank/DDBJ databases">
        <title>Comparative genomics reveals the genomic features of Rhizophagus irregularis, R. cerebriforme, R. diaphanum and Gigaspora rosea, and their symbiotic lifestyle signature.</title>
        <authorList>
            <person name="Morin E."/>
            <person name="San Clemente H."/>
            <person name="Chen E.C.H."/>
            <person name="De La Providencia I."/>
            <person name="Hainaut M."/>
            <person name="Kuo A."/>
            <person name="Kohler A."/>
            <person name="Murat C."/>
            <person name="Tang N."/>
            <person name="Roy S."/>
            <person name="Loubradou J."/>
            <person name="Henrissat B."/>
            <person name="Grigoriev I.V."/>
            <person name="Corradi N."/>
            <person name="Roux C."/>
            <person name="Martin F.M."/>
        </authorList>
    </citation>
    <scope>NUCLEOTIDE SEQUENCE [LARGE SCALE GENOMIC DNA]</scope>
    <source>
        <strain evidence="1 2">DAOM 194757</strain>
    </source>
</reference>
<dbReference type="EMBL" id="QKWP01000178">
    <property type="protein sequence ID" value="RIB25341.1"/>
    <property type="molecule type" value="Genomic_DNA"/>
</dbReference>
<organism evidence="1 2">
    <name type="scientific">Gigaspora rosea</name>
    <dbReference type="NCBI Taxonomy" id="44941"/>
    <lineage>
        <taxon>Eukaryota</taxon>
        <taxon>Fungi</taxon>
        <taxon>Fungi incertae sedis</taxon>
        <taxon>Mucoromycota</taxon>
        <taxon>Glomeromycotina</taxon>
        <taxon>Glomeromycetes</taxon>
        <taxon>Diversisporales</taxon>
        <taxon>Gigasporaceae</taxon>
        <taxon>Gigaspora</taxon>
    </lineage>
</organism>
<evidence type="ECO:0000313" key="1">
    <source>
        <dbReference type="EMBL" id="RIB25341.1"/>
    </source>
</evidence>
<dbReference type="Proteomes" id="UP000266673">
    <property type="component" value="Unassembled WGS sequence"/>
</dbReference>
<comment type="caution">
    <text evidence="1">The sequence shown here is derived from an EMBL/GenBank/DDBJ whole genome shotgun (WGS) entry which is preliminary data.</text>
</comment>
<protein>
    <submittedName>
        <fullName evidence="1">Uncharacterized protein</fullName>
    </submittedName>
</protein>
<gene>
    <name evidence="1" type="ORF">C2G38_2031136</name>
</gene>
<dbReference type="AlphaFoldDB" id="A0A397VUA4"/>
<keyword evidence="2" id="KW-1185">Reference proteome</keyword>
<accession>A0A397VUA4</accession>
<sequence length="283" mass="33578">MEHIVALDESNNVSHWTIVNQEQFLTNVKTMHIEKICTKEKGKLIIFNDTIYEITMWDIEELSIKTRILIEWDHILESIEISDDEELLFICAKSEKTEETRLYVFSTETGINLAFFTQELTIDRLHLIASRKGERLLYISGEQYKLTDPYNLKNQIDARKVLIEELVPDNWVEYLRPKLMDTNSITTPSKKTTDIIIENRLINDYDANRKEFTGNFLKWGLELDDKSVRLTVIDFDYQMKDWNPDDKKKHLDILPSFYANEKILYYIVKFLKMMILLRLHVSV</sequence>
<name>A0A397VUA4_9GLOM</name>